<evidence type="ECO:0000256" key="1">
    <source>
        <dbReference type="ARBA" id="ARBA00022603"/>
    </source>
</evidence>
<organism evidence="5 6">
    <name type="scientific">Actinocrispum wychmicini</name>
    <dbReference type="NCBI Taxonomy" id="1213861"/>
    <lineage>
        <taxon>Bacteria</taxon>
        <taxon>Bacillati</taxon>
        <taxon>Actinomycetota</taxon>
        <taxon>Actinomycetes</taxon>
        <taxon>Pseudonocardiales</taxon>
        <taxon>Pseudonocardiaceae</taxon>
        <taxon>Actinocrispum</taxon>
    </lineage>
</organism>
<dbReference type="EMBL" id="SLWS01000014">
    <property type="protein sequence ID" value="TCO49869.1"/>
    <property type="molecule type" value="Genomic_DNA"/>
</dbReference>
<evidence type="ECO:0000313" key="6">
    <source>
        <dbReference type="Proteomes" id="UP000295680"/>
    </source>
</evidence>
<name>A0A4R2J0T7_9PSEU</name>
<dbReference type="SUPFAM" id="SSF53335">
    <property type="entry name" value="S-adenosyl-L-methionine-dependent methyltransferases"/>
    <property type="match status" value="1"/>
</dbReference>
<keyword evidence="6" id="KW-1185">Reference proteome</keyword>
<gene>
    <name evidence="5" type="ORF">EV192_114239</name>
</gene>
<protein>
    <submittedName>
        <fullName evidence="5">Methyltransferase family protein</fullName>
    </submittedName>
</protein>
<dbReference type="RefSeq" id="WP_132125093.1">
    <property type="nucleotide sequence ID" value="NZ_SLWS01000014.1"/>
</dbReference>
<dbReference type="InterPro" id="IPR013216">
    <property type="entry name" value="Methyltransf_11"/>
</dbReference>
<evidence type="ECO:0000259" key="4">
    <source>
        <dbReference type="Pfam" id="PF08241"/>
    </source>
</evidence>
<proteinExistence type="predicted"/>
<dbReference type="Proteomes" id="UP000295680">
    <property type="component" value="Unassembled WGS sequence"/>
</dbReference>
<keyword evidence="1 5" id="KW-0489">Methyltransferase</keyword>
<dbReference type="Pfam" id="PF08241">
    <property type="entry name" value="Methyltransf_11"/>
    <property type="match status" value="1"/>
</dbReference>
<feature type="domain" description="Methyltransferase type 11" evidence="4">
    <location>
        <begin position="27"/>
        <end position="115"/>
    </location>
</feature>
<keyword evidence="3" id="KW-0949">S-adenosyl-L-methionine</keyword>
<dbReference type="PANTHER" id="PTHR43464">
    <property type="entry name" value="METHYLTRANSFERASE"/>
    <property type="match status" value="1"/>
</dbReference>
<accession>A0A4R2J0T7</accession>
<reference evidence="5 6" key="1">
    <citation type="submission" date="2019-03" db="EMBL/GenBank/DDBJ databases">
        <title>Genomic Encyclopedia of Type Strains, Phase IV (KMG-IV): sequencing the most valuable type-strain genomes for metagenomic binning, comparative biology and taxonomic classification.</title>
        <authorList>
            <person name="Goeker M."/>
        </authorList>
    </citation>
    <scope>NUCLEOTIDE SEQUENCE [LARGE SCALE GENOMIC DNA]</scope>
    <source>
        <strain evidence="5 6">DSM 45934</strain>
    </source>
</reference>
<dbReference type="Gene3D" id="3.40.50.150">
    <property type="entry name" value="Vaccinia Virus protein VP39"/>
    <property type="match status" value="1"/>
</dbReference>
<evidence type="ECO:0000313" key="5">
    <source>
        <dbReference type="EMBL" id="TCO49869.1"/>
    </source>
</evidence>
<sequence>MAERWNHNIHYHPMILSAVPAGARSALDVGCGEGMLARALRQRVPEVTGVDLDSNSLALAREQGDDVRYVEGDVLTEPLPSFDFIASVATLHHMDATEGLTRFRNLLNPGGTLVVVGVARISSIRDCPPELAGFVAHRVHKARKDFWQHPSPVVWPPPVTYTQMRRLARSLLPGVHYRRHVLWRYSLLWKKPSERTVRADKS</sequence>
<dbReference type="PANTHER" id="PTHR43464:SF19">
    <property type="entry name" value="UBIQUINONE BIOSYNTHESIS O-METHYLTRANSFERASE, MITOCHONDRIAL"/>
    <property type="match status" value="1"/>
</dbReference>
<dbReference type="InterPro" id="IPR029063">
    <property type="entry name" value="SAM-dependent_MTases_sf"/>
</dbReference>
<evidence type="ECO:0000256" key="3">
    <source>
        <dbReference type="ARBA" id="ARBA00022691"/>
    </source>
</evidence>
<comment type="caution">
    <text evidence="5">The sequence shown here is derived from an EMBL/GenBank/DDBJ whole genome shotgun (WGS) entry which is preliminary data.</text>
</comment>
<dbReference type="GO" id="GO:0032259">
    <property type="term" value="P:methylation"/>
    <property type="evidence" value="ECO:0007669"/>
    <property type="project" value="UniProtKB-KW"/>
</dbReference>
<evidence type="ECO:0000256" key="2">
    <source>
        <dbReference type="ARBA" id="ARBA00022679"/>
    </source>
</evidence>
<dbReference type="OrthoDB" id="6064711at2"/>
<dbReference type="AlphaFoldDB" id="A0A4R2J0T7"/>
<dbReference type="GO" id="GO:0008757">
    <property type="term" value="F:S-adenosylmethionine-dependent methyltransferase activity"/>
    <property type="evidence" value="ECO:0007669"/>
    <property type="project" value="InterPro"/>
</dbReference>
<keyword evidence="2 5" id="KW-0808">Transferase</keyword>
<dbReference type="CDD" id="cd02440">
    <property type="entry name" value="AdoMet_MTases"/>
    <property type="match status" value="1"/>
</dbReference>